<dbReference type="PROSITE" id="PS50941">
    <property type="entry name" value="CHIT_BIND_I_2"/>
    <property type="match status" value="2"/>
</dbReference>
<reference evidence="6 7" key="1">
    <citation type="submission" date="2016-04" db="EMBL/GenBank/DDBJ databases">
        <title>A degradative enzymes factory behind the ericoid mycorrhizal symbiosis.</title>
        <authorList>
            <consortium name="DOE Joint Genome Institute"/>
            <person name="Martino E."/>
            <person name="Morin E."/>
            <person name="Grelet G."/>
            <person name="Kuo A."/>
            <person name="Kohler A."/>
            <person name="Daghino S."/>
            <person name="Barry K."/>
            <person name="Choi C."/>
            <person name="Cichocki N."/>
            <person name="Clum A."/>
            <person name="Copeland A."/>
            <person name="Hainaut M."/>
            <person name="Haridas S."/>
            <person name="Labutti K."/>
            <person name="Lindquist E."/>
            <person name="Lipzen A."/>
            <person name="Khouja H.-R."/>
            <person name="Murat C."/>
            <person name="Ohm R."/>
            <person name="Olson A."/>
            <person name="Spatafora J."/>
            <person name="Veneault-Fourrey C."/>
            <person name="Henrissat B."/>
            <person name="Grigoriev I."/>
            <person name="Martin F."/>
            <person name="Perotto S."/>
        </authorList>
    </citation>
    <scope>NUCLEOTIDE SEQUENCE [LARGE SCALE GENOMIC DNA]</scope>
    <source>
        <strain evidence="6 7">F</strain>
    </source>
</reference>
<dbReference type="InterPro" id="IPR011043">
    <property type="entry name" value="Gal_Oxase/kelch_b-propeller"/>
</dbReference>
<dbReference type="PANTHER" id="PTHR32208">
    <property type="entry name" value="SECRETED PROTEIN-RELATED"/>
    <property type="match status" value="1"/>
</dbReference>
<protein>
    <submittedName>
        <fullName evidence="6">Carbohydrate-binding module family 18</fullName>
    </submittedName>
</protein>
<dbReference type="EMBL" id="KZ613939">
    <property type="protein sequence ID" value="PMD46699.1"/>
    <property type="molecule type" value="Genomic_DNA"/>
</dbReference>
<dbReference type="CDD" id="cd00035">
    <property type="entry name" value="ChtBD1"/>
    <property type="match status" value="1"/>
</dbReference>
<keyword evidence="3" id="KW-1015">Disulfide bond</keyword>
<dbReference type="SMART" id="SM00270">
    <property type="entry name" value="ChtBD1"/>
    <property type="match status" value="2"/>
</dbReference>
<feature type="disulfide bond" evidence="3">
    <location>
        <begin position="116"/>
        <end position="120"/>
    </location>
</feature>
<accession>A0A2J6S7F5</accession>
<feature type="disulfide bond" evidence="3">
    <location>
        <begin position="98"/>
        <end position="112"/>
    </location>
</feature>
<dbReference type="Gene3D" id="2.130.10.80">
    <property type="entry name" value="Galactose oxidase/kelch, beta-propeller"/>
    <property type="match status" value="1"/>
</dbReference>
<dbReference type="OrthoDB" id="2019572at2759"/>
<dbReference type="SUPFAM" id="SSF50965">
    <property type="entry name" value="Galactose oxidase, central domain"/>
    <property type="match status" value="1"/>
</dbReference>
<feature type="domain" description="Chitin-binding type-1" evidence="5">
    <location>
        <begin position="75"/>
        <end position="122"/>
    </location>
</feature>
<feature type="disulfide bond" evidence="3">
    <location>
        <begin position="193"/>
        <end position="207"/>
    </location>
</feature>
<evidence type="ECO:0000256" key="2">
    <source>
        <dbReference type="ARBA" id="ARBA00022729"/>
    </source>
</evidence>
<evidence type="ECO:0000256" key="4">
    <source>
        <dbReference type="SAM" id="SignalP"/>
    </source>
</evidence>
<keyword evidence="1 3" id="KW-0147">Chitin-binding</keyword>
<dbReference type="Pfam" id="PF09118">
    <property type="entry name" value="GO-like_E_set"/>
    <property type="match status" value="1"/>
</dbReference>
<keyword evidence="7" id="KW-1185">Reference proteome</keyword>
<dbReference type="Pfam" id="PF00187">
    <property type="entry name" value="Chitin_bind_1"/>
    <property type="match status" value="2"/>
</dbReference>
<feature type="signal peptide" evidence="4">
    <location>
        <begin position="1"/>
        <end position="16"/>
    </location>
</feature>
<evidence type="ECO:0000256" key="1">
    <source>
        <dbReference type="ARBA" id="ARBA00022669"/>
    </source>
</evidence>
<dbReference type="PANTHER" id="PTHR32208:SF21">
    <property type="entry name" value="LOW QUALITY PROTEIN: ALDEHYDE OXIDASE GLOX-LIKE"/>
    <property type="match status" value="1"/>
</dbReference>
<dbReference type="InterPro" id="IPR001002">
    <property type="entry name" value="Chitin-bd_1"/>
</dbReference>
<dbReference type="Pfam" id="PF07250">
    <property type="entry name" value="Glyoxal_oxid_N"/>
    <property type="match status" value="1"/>
</dbReference>
<dbReference type="STRING" id="1149755.A0A2J6S7F5"/>
<dbReference type="GO" id="GO:0008061">
    <property type="term" value="F:chitin binding"/>
    <property type="evidence" value="ECO:0007669"/>
    <property type="project" value="UniProtKB-UniRule"/>
</dbReference>
<dbReference type="Gene3D" id="3.30.60.10">
    <property type="entry name" value="Endochitinase-like"/>
    <property type="match status" value="2"/>
</dbReference>
<comment type="caution">
    <text evidence="3">Lacks conserved residue(s) required for the propagation of feature annotation.</text>
</comment>
<dbReference type="CDD" id="cd02851">
    <property type="entry name" value="E_set_GO_C"/>
    <property type="match status" value="1"/>
</dbReference>
<evidence type="ECO:0000313" key="7">
    <source>
        <dbReference type="Proteomes" id="UP000235786"/>
    </source>
</evidence>
<sequence>MKAFALLLGLAATSYANIIFTHVELICFNDTNKMYHGCLRGQDCNSHNECVPTDRSLPSELRDIQERQTPAFSTDGTCGPANGGTICDPNSTVYTGGCCSQYGWCGNTAAYCGDGCISGCTQSSTPPASTGGSGGVNVGALQPSTTTTAEPVIGQMSTTMDPGAAATGAVTTDGTCGAGNGNTVCGNWPNGNCCSMYGFCGNTSAHCGAGCQSGDCLSAPAVPAPGPSPAPAAPNGGSFKVVGLSGVPAMHAALMPNGRVMFLDKLENYTQLRTADGYYAMSSEYDPVTNTPVPLAYLTNAFCSGGTFLADGRVISVGGNAPLTWLDPNIGDGFTAIRYLQRSSSDASFNGQNWDEPGNKLASARWYASAQTLPDGTIFVASGSLNGLNPTVLSNNNPTYEILSPLAITQGNNIPMDILAKNQPYYMYPFIHLLNDGTLFVFVSKASQVFNVGTNTIVKELPDLPGDYRTYPNTGGSVLLPLSSANNWNPDIIICGGGAYQDITSPTDPSCGRIQPLSANAEWEMDAMPAGRGMVEGTLLPDGTVIWLNGGNLGAQGFGLMADPTLEALLYNPTLALGKRWSTLASSTIPRLYHSVALLLLDGTLMVAGSNPVQMPVLQVSAENPYITEFRVENYVPPYLQGDRANQRPTDIVLSSTTITANGGKFTISFQIVPNAQTVEVVLYHGGFVTHSLHMGHRMINLDVAGWVAGATNQKLTVTGPPNNNVAPPGPYVVYVLCDGTPGIGQFVQVA</sequence>
<dbReference type="SUPFAM" id="SSF81296">
    <property type="entry name" value="E set domains"/>
    <property type="match status" value="1"/>
</dbReference>
<name>A0A2J6S7F5_HYAVF</name>
<dbReference type="SUPFAM" id="SSF57016">
    <property type="entry name" value="Plant lectins/antimicrobial peptides"/>
    <property type="match status" value="2"/>
</dbReference>
<feature type="domain" description="Chitin-binding type-1" evidence="5">
    <location>
        <begin position="173"/>
        <end position="218"/>
    </location>
</feature>
<proteinExistence type="predicted"/>
<evidence type="ECO:0000259" key="5">
    <source>
        <dbReference type="PROSITE" id="PS50941"/>
    </source>
</evidence>
<organism evidence="6 7">
    <name type="scientific">Hyaloscypha variabilis (strain UAMH 11265 / GT02V1 / F)</name>
    <name type="common">Meliniomyces variabilis</name>
    <dbReference type="NCBI Taxonomy" id="1149755"/>
    <lineage>
        <taxon>Eukaryota</taxon>
        <taxon>Fungi</taxon>
        <taxon>Dikarya</taxon>
        <taxon>Ascomycota</taxon>
        <taxon>Pezizomycotina</taxon>
        <taxon>Leotiomycetes</taxon>
        <taxon>Helotiales</taxon>
        <taxon>Hyaloscyphaceae</taxon>
        <taxon>Hyaloscypha</taxon>
        <taxon>Hyaloscypha variabilis</taxon>
    </lineage>
</organism>
<gene>
    <name evidence="6" type="ORF">L207DRAFT_507594</name>
</gene>
<dbReference type="Proteomes" id="UP000235786">
    <property type="component" value="Unassembled WGS sequence"/>
</dbReference>
<dbReference type="Gene3D" id="2.60.40.10">
    <property type="entry name" value="Immunoglobulins"/>
    <property type="match status" value="1"/>
</dbReference>
<keyword evidence="2 4" id="KW-0732">Signal</keyword>
<dbReference type="InterPro" id="IPR015202">
    <property type="entry name" value="GO-like_E_set"/>
</dbReference>
<dbReference type="InterPro" id="IPR036861">
    <property type="entry name" value="Endochitinase-like_sf"/>
</dbReference>
<dbReference type="AlphaFoldDB" id="A0A2J6S7F5"/>
<evidence type="ECO:0000256" key="3">
    <source>
        <dbReference type="PROSITE-ProRule" id="PRU00261"/>
    </source>
</evidence>
<feature type="chain" id="PRO_5014365026" evidence="4">
    <location>
        <begin position="17"/>
        <end position="751"/>
    </location>
</feature>
<evidence type="ECO:0000313" key="6">
    <source>
        <dbReference type="EMBL" id="PMD46699.1"/>
    </source>
</evidence>
<dbReference type="InterPro" id="IPR013783">
    <property type="entry name" value="Ig-like_fold"/>
</dbReference>
<dbReference type="CDD" id="cd11618">
    <property type="entry name" value="ChtBD1_1"/>
    <property type="match status" value="1"/>
</dbReference>
<dbReference type="InterPro" id="IPR037293">
    <property type="entry name" value="Gal_Oxidase_central_sf"/>
</dbReference>
<dbReference type="InterPro" id="IPR014756">
    <property type="entry name" value="Ig_E-set"/>
</dbReference>
<dbReference type="InterPro" id="IPR009880">
    <property type="entry name" value="Glyoxal_oxidase_N"/>
</dbReference>